<keyword evidence="1" id="KW-0239">DNA-directed DNA polymerase</keyword>
<keyword evidence="1" id="KW-0235">DNA replication</keyword>
<dbReference type="GO" id="GO:0008270">
    <property type="term" value="F:zinc ion binding"/>
    <property type="evidence" value="ECO:0007669"/>
    <property type="project" value="UniProtKB-KW"/>
</dbReference>
<dbReference type="GO" id="GO:0051539">
    <property type="term" value="F:4 iron, 4 sulfur cluster binding"/>
    <property type="evidence" value="ECO:0007669"/>
    <property type="project" value="UniProtKB-KW"/>
</dbReference>
<dbReference type="GO" id="GO:0003887">
    <property type="term" value="F:DNA-directed DNA polymerase activity"/>
    <property type="evidence" value="ECO:0007669"/>
    <property type="project" value="UniProtKB-KW"/>
</dbReference>
<dbReference type="EMBL" id="CAJNOK010075327">
    <property type="protein sequence ID" value="CAF1672633.1"/>
    <property type="molecule type" value="Genomic_DNA"/>
</dbReference>
<keyword evidence="1" id="KW-0238">DNA-binding</keyword>
<keyword evidence="1" id="KW-0862">Zinc</keyword>
<reference evidence="3" key="1">
    <citation type="submission" date="2021-02" db="EMBL/GenBank/DDBJ databases">
        <authorList>
            <person name="Nowell W R."/>
        </authorList>
    </citation>
    <scope>NUCLEOTIDE SEQUENCE</scope>
</reference>
<keyword evidence="1" id="KW-0808">Transferase</keyword>
<evidence type="ECO:0000313" key="3">
    <source>
        <dbReference type="EMBL" id="CAF4549615.1"/>
    </source>
</evidence>
<comment type="cofactor">
    <cofactor evidence="1">
        <name>[4Fe-4S] cluster</name>
        <dbReference type="ChEBI" id="CHEBI:49883"/>
    </cofactor>
</comment>
<keyword evidence="1" id="KW-0004">4Fe-4S</keyword>
<accession>A0A8S2YAN0</accession>
<dbReference type="AlphaFoldDB" id="A0A8S2YAN0"/>
<dbReference type="InterPro" id="IPR029703">
    <property type="entry name" value="POL2"/>
</dbReference>
<dbReference type="GO" id="GO:0008310">
    <property type="term" value="F:single-stranded DNA 3'-5' DNA exonuclease activity"/>
    <property type="evidence" value="ECO:0007669"/>
    <property type="project" value="TreeGrafter"/>
</dbReference>
<dbReference type="Proteomes" id="UP000682733">
    <property type="component" value="Unassembled WGS sequence"/>
</dbReference>
<comment type="subcellular location">
    <subcellularLocation>
        <location evidence="1">Nucleus</location>
    </subcellularLocation>
</comment>
<dbReference type="GO" id="GO:0045004">
    <property type="term" value="P:DNA replication proofreading"/>
    <property type="evidence" value="ECO:0007669"/>
    <property type="project" value="TreeGrafter"/>
</dbReference>
<dbReference type="GO" id="GO:0006297">
    <property type="term" value="P:nucleotide-excision repair, DNA gap filling"/>
    <property type="evidence" value="ECO:0007669"/>
    <property type="project" value="TreeGrafter"/>
</dbReference>
<evidence type="ECO:0000313" key="2">
    <source>
        <dbReference type="EMBL" id="CAF1672633.1"/>
    </source>
</evidence>
<comment type="similarity">
    <text evidence="1">Belongs to the DNA polymerase type-B family.</text>
</comment>
<dbReference type="GO" id="GO:0006272">
    <property type="term" value="P:leading strand elongation"/>
    <property type="evidence" value="ECO:0007669"/>
    <property type="project" value="TreeGrafter"/>
</dbReference>
<keyword evidence="1" id="KW-0411">Iron-sulfur</keyword>
<organism evidence="3 4">
    <name type="scientific">Didymodactylos carnosus</name>
    <dbReference type="NCBI Taxonomy" id="1234261"/>
    <lineage>
        <taxon>Eukaryota</taxon>
        <taxon>Metazoa</taxon>
        <taxon>Spiralia</taxon>
        <taxon>Gnathifera</taxon>
        <taxon>Rotifera</taxon>
        <taxon>Eurotatoria</taxon>
        <taxon>Bdelloidea</taxon>
        <taxon>Philodinida</taxon>
        <taxon>Philodinidae</taxon>
        <taxon>Didymodactylos</taxon>
    </lineage>
</organism>
<dbReference type="GO" id="GO:0008622">
    <property type="term" value="C:epsilon DNA polymerase complex"/>
    <property type="evidence" value="ECO:0007669"/>
    <property type="project" value="InterPro"/>
</dbReference>
<gene>
    <name evidence="2" type="ORF">OVA965_LOCUS45779</name>
    <name evidence="3" type="ORF">TMI583_LOCUS49611</name>
</gene>
<dbReference type="GO" id="GO:0003677">
    <property type="term" value="F:DNA binding"/>
    <property type="evidence" value="ECO:0007669"/>
    <property type="project" value="UniProtKB-KW"/>
</dbReference>
<protein>
    <recommendedName>
        <fullName evidence="1">DNA polymerase epsilon catalytic subunit</fullName>
        <ecNumber evidence="1">2.7.7.7</ecNumber>
    </recommendedName>
</protein>
<dbReference type="EC" id="2.7.7.7" evidence="1"/>
<feature type="non-terminal residue" evidence="3">
    <location>
        <position position="163"/>
    </location>
</feature>
<name>A0A8S2YAN0_9BILA</name>
<comment type="caution">
    <text evidence="3">The sequence shown here is derived from an EMBL/GenBank/DDBJ whole genome shotgun (WGS) entry which is preliminary data.</text>
</comment>
<dbReference type="GO" id="GO:0006287">
    <property type="term" value="P:base-excision repair, gap-filling"/>
    <property type="evidence" value="ECO:0007669"/>
    <property type="project" value="TreeGrafter"/>
</dbReference>
<sequence length="163" mass="19203">TNQIERKLTKNDFDHSIITMNTSPALEFVKSVCCLLMLIRDMSDDINKLRRDLLKLLKLSEYSQITQANLSSLTSFIVPQLVCSNCNHYRDIDLYREISHGEQYKCDQCQMAYDQQLIEQYLLNYVQTLSIENILQDAICTKCHFVRNVYYKIYCDCGQQYQN</sequence>
<proteinExistence type="inferred from homology"/>
<dbReference type="PANTHER" id="PTHR10670">
    <property type="entry name" value="DNA POLYMERASE EPSILON CATALYTIC SUBUNIT A"/>
    <property type="match status" value="1"/>
</dbReference>
<comment type="function">
    <text evidence="1">DNA polymerase II participates in chromosomal DNA replication.</text>
</comment>
<comment type="catalytic activity">
    <reaction evidence="1">
        <text>DNA(n) + a 2'-deoxyribonucleoside 5'-triphosphate = DNA(n+1) + diphosphate</text>
        <dbReference type="Rhea" id="RHEA:22508"/>
        <dbReference type="Rhea" id="RHEA-COMP:17339"/>
        <dbReference type="Rhea" id="RHEA-COMP:17340"/>
        <dbReference type="ChEBI" id="CHEBI:33019"/>
        <dbReference type="ChEBI" id="CHEBI:61560"/>
        <dbReference type="ChEBI" id="CHEBI:173112"/>
        <dbReference type="EC" id="2.7.7.7"/>
    </reaction>
</comment>
<dbReference type="PANTHER" id="PTHR10670:SF0">
    <property type="entry name" value="DNA POLYMERASE EPSILON CATALYTIC SUBUNIT A"/>
    <property type="match status" value="1"/>
</dbReference>
<keyword evidence="1" id="KW-0408">Iron</keyword>
<keyword evidence="1" id="KW-0479">Metal-binding</keyword>
<feature type="non-terminal residue" evidence="3">
    <location>
        <position position="1"/>
    </location>
</feature>
<evidence type="ECO:0000256" key="1">
    <source>
        <dbReference type="RuleBase" id="RU365029"/>
    </source>
</evidence>
<dbReference type="EMBL" id="CAJOBA010109693">
    <property type="protein sequence ID" value="CAF4549615.1"/>
    <property type="molecule type" value="Genomic_DNA"/>
</dbReference>
<dbReference type="GO" id="GO:0000278">
    <property type="term" value="P:mitotic cell cycle"/>
    <property type="evidence" value="ECO:0007669"/>
    <property type="project" value="TreeGrafter"/>
</dbReference>
<keyword evidence="1" id="KW-0548">Nucleotidyltransferase</keyword>
<dbReference type="Pfam" id="PF23250">
    <property type="entry name" value="zf_DPOE_2"/>
    <property type="match status" value="1"/>
</dbReference>
<dbReference type="Proteomes" id="UP000677228">
    <property type="component" value="Unassembled WGS sequence"/>
</dbReference>
<keyword evidence="1" id="KW-0539">Nucleus</keyword>
<evidence type="ECO:0000313" key="4">
    <source>
        <dbReference type="Proteomes" id="UP000682733"/>
    </source>
</evidence>
<keyword evidence="1" id="KW-0863">Zinc-finger</keyword>